<name>A0AAN1WLB4_9GAMM</name>
<evidence type="ECO:0000313" key="4">
    <source>
        <dbReference type="Proteomes" id="UP001320119"/>
    </source>
</evidence>
<protein>
    <recommendedName>
        <fullName evidence="2">LysM domain-containing protein</fullName>
    </recommendedName>
</protein>
<accession>A0AAN1WLB4</accession>
<evidence type="ECO:0000256" key="1">
    <source>
        <dbReference type="SAM" id="SignalP"/>
    </source>
</evidence>
<keyword evidence="4" id="KW-1185">Reference proteome</keyword>
<dbReference type="PROSITE" id="PS51782">
    <property type="entry name" value="LYSM"/>
    <property type="match status" value="1"/>
</dbReference>
<keyword evidence="1" id="KW-0732">Signal</keyword>
<dbReference type="SUPFAM" id="SSF54106">
    <property type="entry name" value="LysM domain"/>
    <property type="match status" value="1"/>
</dbReference>
<feature type="domain" description="LysM" evidence="2">
    <location>
        <begin position="31"/>
        <end position="79"/>
    </location>
</feature>
<gene>
    <name evidence="3" type="ORF">MARGE09_P3886</name>
</gene>
<dbReference type="EMBL" id="AP023086">
    <property type="protein sequence ID" value="BCD99684.1"/>
    <property type="molecule type" value="Genomic_DNA"/>
</dbReference>
<sequence length="337" mass="37632">MKKRILGLLGAIVLATQVNADEVQLRADYPDQHVVVKGDTLWDISNTFLNTPWMWPEIWHVNPQIENPHLIYPGDIVRLIYLDGKPRIVIDRVVKLSPQMRVIDEREAIASIPLDRINNFLSRSRVVDDGQLEAAPYVVSGENKRLLTGEGDRVYARGDFDASIAAYGIYRKGQIYKDPQTGEVLGVEATDIGSGRMRALDESVATLALTRSTQEVRIGDRLLEDEERTIESTFYPSAPDVDVDGEIIAVEGGVNQVGKMSVVVLNRGQREGIKIGNVMAIYKRGGEIRDRIKGDMVQLPDERAGLLMVFRTFEKLSLGLVLEAERPLSTKDKVKNP</sequence>
<dbReference type="AlphaFoldDB" id="A0AAN1WLB4"/>
<evidence type="ECO:0000313" key="3">
    <source>
        <dbReference type="EMBL" id="BCD99684.1"/>
    </source>
</evidence>
<dbReference type="InterPro" id="IPR052196">
    <property type="entry name" value="Bact_Kbp"/>
</dbReference>
<evidence type="ECO:0000259" key="2">
    <source>
        <dbReference type="PROSITE" id="PS51782"/>
    </source>
</evidence>
<reference evidence="3 4" key="1">
    <citation type="journal article" date="2022" name="IScience">
        <title>An ultrasensitive nanofiber-based assay for enzymatic hydrolysis and deep-sea microbial degradation of cellulose.</title>
        <authorList>
            <person name="Tsudome M."/>
            <person name="Tachioka M."/>
            <person name="Miyazaki M."/>
            <person name="Uchimura K."/>
            <person name="Tsuda M."/>
            <person name="Takaki Y."/>
            <person name="Deguchi S."/>
        </authorList>
    </citation>
    <scope>NUCLEOTIDE SEQUENCE [LARGE SCALE GENOMIC DNA]</scope>
    <source>
        <strain evidence="3 4">GE09</strain>
    </source>
</reference>
<dbReference type="PANTHER" id="PTHR34700">
    <property type="entry name" value="POTASSIUM BINDING PROTEIN KBP"/>
    <property type="match status" value="1"/>
</dbReference>
<dbReference type="PANTHER" id="PTHR34700:SF4">
    <property type="entry name" value="PHAGE-LIKE ELEMENT PBSX PROTEIN XKDP"/>
    <property type="match status" value="1"/>
</dbReference>
<dbReference type="Gene3D" id="3.10.350.10">
    <property type="entry name" value="LysM domain"/>
    <property type="match status" value="1"/>
</dbReference>
<proteinExistence type="predicted"/>
<organism evidence="3 4">
    <name type="scientific">Marinagarivorans cellulosilyticus</name>
    <dbReference type="NCBI Taxonomy" id="2721545"/>
    <lineage>
        <taxon>Bacteria</taxon>
        <taxon>Pseudomonadati</taxon>
        <taxon>Pseudomonadota</taxon>
        <taxon>Gammaproteobacteria</taxon>
        <taxon>Cellvibrionales</taxon>
        <taxon>Cellvibrionaceae</taxon>
        <taxon>Marinagarivorans</taxon>
    </lineage>
</organism>
<dbReference type="RefSeq" id="WP_236984946.1">
    <property type="nucleotide sequence ID" value="NZ_AP023086.1"/>
</dbReference>
<dbReference type="KEGG" id="marq:MARGE09_P3886"/>
<dbReference type="Proteomes" id="UP001320119">
    <property type="component" value="Chromosome"/>
</dbReference>
<dbReference type="Pfam" id="PF01476">
    <property type="entry name" value="LysM"/>
    <property type="match status" value="1"/>
</dbReference>
<feature type="chain" id="PRO_5042989442" description="LysM domain-containing protein" evidence="1">
    <location>
        <begin position="21"/>
        <end position="337"/>
    </location>
</feature>
<feature type="signal peptide" evidence="1">
    <location>
        <begin position="1"/>
        <end position="20"/>
    </location>
</feature>
<dbReference type="CDD" id="cd00118">
    <property type="entry name" value="LysM"/>
    <property type="match status" value="1"/>
</dbReference>
<dbReference type="InterPro" id="IPR018392">
    <property type="entry name" value="LysM"/>
</dbReference>
<dbReference type="InterPro" id="IPR036779">
    <property type="entry name" value="LysM_dom_sf"/>
</dbReference>